<feature type="transmembrane region" description="Helical" evidence="8">
    <location>
        <begin position="460"/>
        <end position="481"/>
    </location>
</feature>
<feature type="transmembrane region" description="Helical" evidence="8">
    <location>
        <begin position="387"/>
        <end position="410"/>
    </location>
</feature>
<dbReference type="PROSITE" id="PS00217">
    <property type="entry name" value="SUGAR_TRANSPORT_2"/>
    <property type="match status" value="1"/>
</dbReference>
<comment type="caution">
    <text evidence="10">The sequence shown here is derived from an EMBL/GenBank/DDBJ whole genome shotgun (WGS) entry which is preliminary data.</text>
</comment>
<feature type="compositionally biased region" description="Basic and acidic residues" evidence="7">
    <location>
        <begin position="677"/>
        <end position="698"/>
    </location>
</feature>
<evidence type="ECO:0000256" key="5">
    <source>
        <dbReference type="ARBA" id="ARBA00022989"/>
    </source>
</evidence>
<keyword evidence="6 8" id="KW-0472">Membrane</keyword>
<dbReference type="GO" id="GO:0015791">
    <property type="term" value="P:polyol transmembrane transport"/>
    <property type="evidence" value="ECO:0007669"/>
    <property type="project" value="UniProtKB-ARBA"/>
</dbReference>
<comment type="subcellular location">
    <subcellularLocation>
        <location evidence="1">Membrane</location>
        <topology evidence="1">Multi-pass membrane protein</topology>
    </subcellularLocation>
</comment>
<dbReference type="GO" id="GO:0022857">
    <property type="term" value="F:transmembrane transporter activity"/>
    <property type="evidence" value="ECO:0007669"/>
    <property type="project" value="InterPro"/>
</dbReference>
<organism evidence="10 11">
    <name type="scientific">Cladophialophora chaetospira</name>
    <dbReference type="NCBI Taxonomy" id="386627"/>
    <lineage>
        <taxon>Eukaryota</taxon>
        <taxon>Fungi</taxon>
        <taxon>Dikarya</taxon>
        <taxon>Ascomycota</taxon>
        <taxon>Pezizomycotina</taxon>
        <taxon>Eurotiomycetes</taxon>
        <taxon>Chaetothyriomycetidae</taxon>
        <taxon>Chaetothyriales</taxon>
        <taxon>Herpotrichiellaceae</taxon>
        <taxon>Cladophialophora</taxon>
    </lineage>
</organism>
<evidence type="ECO:0000259" key="9">
    <source>
        <dbReference type="PROSITE" id="PS50850"/>
    </source>
</evidence>
<feature type="transmembrane region" description="Helical" evidence="8">
    <location>
        <begin position="527"/>
        <end position="551"/>
    </location>
</feature>
<keyword evidence="11" id="KW-1185">Reference proteome</keyword>
<feature type="transmembrane region" description="Helical" evidence="8">
    <location>
        <begin position="232"/>
        <end position="255"/>
    </location>
</feature>
<evidence type="ECO:0000256" key="2">
    <source>
        <dbReference type="ARBA" id="ARBA00010992"/>
    </source>
</evidence>
<sequence length="724" mass="80709">MASSRSPHRVSLDNNELRQIDNPLNHLRPSQLKKLARDFAESIGADKALFEKAAEIANDPLSWKKVDVTKEESTALEEEKKQGFWLQPKPLRVSVVTLCFSAIVQGWIQAVSNGANQTLPLAMGLKDKHNEWKGKDPVWKFASINAITYLAAAMFGCWCSDPLQSWLLGRRGAIFASACICLMAAIGAATAQTWQESLIWRAVLGLGIGAKASVTPIFGAEISPSHLRGTLVMNWQLFDAFGIFCGFTANLIVSWTGNLSWRFQLASACIPAGCLMTLIWTIPESPRWLLRRGKGDEAFRTLCALRPTPLQAATELFYANAQLQTEVALFHRERQDTEEAPRAGASNNDGDSTHDVIQTSAFQDYWKRTNYWTRIYRLFRNARSRRAAIAASVVMLSQQLCGVNAIMFYSTTFFRDVDGPNNKGIPNNKAALWLSWGVGLANFVFTFPAYWWIDSRGRRFLLLATYPGMIISMLGACLSFLTTSDAGKEARVGVFMMLFILFYSIGQGPVAFTYASEVFPLFCREAGMSLAVFVNLFGAGLLTLFVPQAQVASHGPPEDRARSWDKNQQRLLGAFVGCNVIALLLIFFLVPETAGASVSKEHGKLNYMSLEELNYIFGVPTAKHIQYQVRHVLPWAVDMVKYQFGRLWRKKGEGVEKPYIEKMYYWVAVKEAESEESQERSGSTEETKEAEQEHREVADGPNQVSGALDSIDIDSRGISGGPWE</sequence>
<dbReference type="PANTHER" id="PTHR48020:SF14">
    <property type="entry name" value="SUGAR TRANSPORTER, PUTATIVE-RELATED"/>
    <property type="match status" value="1"/>
</dbReference>
<feature type="transmembrane region" description="Helical" evidence="8">
    <location>
        <begin position="172"/>
        <end position="192"/>
    </location>
</feature>
<dbReference type="InterPro" id="IPR005829">
    <property type="entry name" value="Sugar_transporter_CS"/>
</dbReference>
<proteinExistence type="inferred from homology"/>
<dbReference type="Pfam" id="PF00083">
    <property type="entry name" value="Sugar_tr"/>
    <property type="match status" value="1"/>
</dbReference>
<feature type="transmembrane region" description="Helical" evidence="8">
    <location>
        <begin position="138"/>
        <end position="160"/>
    </location>
</feature>
<dbReference type="InterPro" id="IPR036259">
    <property type="entry name" value="MFS_trans_sf"/>
</dbReference>
<dbReference type="InterPro" id="IPR020846">
    <property type="entry name" value="MFS_dom"/>
</dbReference>
<protein>
    <recommendedName>
        <fullName evidence="9">Major facilitator superfamily (MFS) profile domain-containing protein</fullName>
    </recommendedName>
</protein>
<dbReference type="GO" id="GO:0016020">
    <property type="term" value="C:membrane"/>
    <property type="evidence" value="ECO:0007669"/>
    <property type="project" value="UniProtKB-SubCell"/>
</dbReference>
<name>A0AA39CF52_9EURO</name>
<dbReference type="PANTHER" id="PTHR48020">
    <property type="entry name" value="PROTON MYO-INOSITOL COTRANSPORTER"/>
    <property type="match status" value="1"/>
</dbReference>
<dbReference type="InterPro" id="IPR005828">
    <property type="entry name" value="MFS_sugar_transport-like"/>
</dbReference>
<keyword evidence="5 8" id="KW-1133">Transmembrane helix</keyword>
<feature type="transmembrane region" description="Helical" evidence="8">
    <location>
        <begin position="198"/>
        <end position="220"/>
    </location>
</feature>
<dbReference type="Proteomes" id="UP001172673">
    <property type="component" value="Unassembled WGS sequence"/>
</dbReference>
<comment type="similarity">
    <text evidence="2">Belongs to the major facilitator superfamily. Sugar transporter (TC 2.A.1.1) family.</text>
</comment>
<accession>A0AA39CF52</accession>
<dbReference type="PROSITE" id="PS50850">
    <property type="entry name" value="MFS"/>
    <property type="match status" value="1"/>
</dbReference>
<evidence type="ECO:0000256" key="3">
    <source>
        <dbReference type="ARBA" id="ARBA00022448"/>
    </source>
</evidence>
<keyword evidence="3" id="KW-0813">Transport</keyword>
<evidence type="ECO:0000313" key="10">
    <source>
        <dbReference type="EMBL" id="KAJ9605872.1"/>
    </source>
</evidence>
<feature type="transmembrane region" description="Helical" evidence="8">
    <location>
        <begin position="493"/>
        <end position="515"/>
    </location>
</feature>
<dbReference type="AlphaFoldDB" id="A0AA39CF52"/>
<feature type="transmembrane region" description="Helical" evidence="8">
    <location>
        <begin position="571"/>
        <end position="590"/>
    </location>
</feature>
<evidence type="ECO:0000313" key="11">
    <source>
        <dbReference type="Proteomes" id="UP001172673"/>
    </source>
</evidence>
<feature type="region of interest" description="Disordered" evidence="7">
    <location>
        <begin position="673"/>
        <end position="724"/>
    </location>
</feature>
<dbReference type="InterPro" id="IPR003663">
    <property type="entry name" value="Sugar/inositol_transpt"/>
</dbReference>
<evidence type="ECO:0000256" key="7">
    <source>
        <dbReference type="SAM" id="MobiDB-lite"/>
    </source>
</evidence>
<dbReference type="SUPFAM" id="SSF103473">
    <property type="entry name" value="MFS general substrate transporter"/>
    <property type="match status" value="1"/>
</dbReference>
<dbReference type="PRINTS" id="PR00171">
    <property type="entry name" value="SUGRTRNSPORT"/>
</dbReference>
<feature type="region of interest" description="Disordered" evidence="7">
    <location>
        <begin position="1"/>
        <end position="23"/>
    </location>
</feature>
<evidence type="ECO:0000256" key="4">
    <source>
        <dbReference type="ARBA" id="ARBA00022692"/>
    </source>
</evidence>
<dbReference type="GO" id="GO:0015798">
    <property type="term" value="P:myo-inositol transport"/>
    <property type="evidence" value="ECO:0007669"/>
    <property type="project" value="UniProtKB-ARBA"/>
</dbReference>
<keyword evidence="4 8" id="KW-0812">Transmembrane</keyword>
<feature type="domain" description="Major facilitator superfamily (MFS) profile" evidence="9">
    <location>
        <begin position="94"/>
        <end position="594"/>
    </location>
</feature>
<dbReference type="Gene3D" id="1.20.1250.20">
    <property type="entry name" value="MFS general substrate transporter like domains"/>
    <property type="match status" value="1"/>
</dbReference>
<evidence type="ECO:0000256" key="6">
    <source>
        <dbReference type="ARBA" id="ARBA00023136"/>
    </source>
</evidence>
<gene>
    <name evidence="10" type="ORF">H2200_009721</name>
</gene>
<dbReference type="EMBL" id="JAPDRK010000015">
    <property type="protein sequence ID" value="KAJ9605872.1"/>
    <property type="molecule type" value="Genomic_DNA"/>
</dbReference>
<reference evidence="10" key="1">
    <citation type="submission" date="2022-10" db="EMBL/GenBank/DDBJ databases">
        <title>Culturing micro-colonial fungi from biological soil crusts in the Mojave desert and describing Neophaeococcomyces mojavensis, and introducing the new genera and species Taxawa tesnikishii.</title>
        <authorList>
            <person name="Kurbessoian T."/>
            <person name="Stajich J.E."/>
        </authorList>
    </citation>
    <scope>NUCLEOTIDE SEQUENCE</scope>
    <source>
        <strain evidence="10">TK_41</strain>
    </source>
</reference>
<feature type="transmembrane region" description="Helical" evidence="8">
    <location>
        <begin position="430"/>
        <end position="453"/>
    </location>
</feature>
<evidence type="ECO:0000256" key="1">
    <source>
        <dbReference type="ARBA" id="ARBA00004141"/>
    </source>
</evidence>
<evidence type="ECO:0000256" key="8">
    <source>
        <dbReference type="SAM" id="Phobius"/>
    </source>
</evidence>
<dbReference type="InterPro" id="IPR050814">
    <property type="entry name" value="Myo-inositol_Transporter"/>
</dbReference>